<name>A0ABW2AM31_9MICO</name>
<gene>
    <name evidence="1" type="ORF">ACFQDH_22260</name>
</gene>
<organism evidence="1 2">
    <name type="scientific">Flexivirga alba</name>
    <dbReference type="NCBI Taxonomy" id="702742"/>
    <lineage>
        <taxon>Bacteria</taxon>
        <taxon>Bacillati</taxon>
        <taxon>Actinomycetota</taxon>
        <taxon>Actinomycetes</taxon>
        <taxon>Micrococcales</taxon>
        <taxon>Dermacoccaceae</taxon>
        <taxon>Flexivirga</taxon>
    </lineage>
</organism>
<accession>A0ABW2AM31</accession>
<evidence type="ECO:0000313" key="1">
    <source>
        <dbReference type="EMBL" id="MFC6707882.1"/>
    </source>
</evidence>
<protein>
    <submittedName>
        <fullName evidence="1">Uncharacterized protein</fullName>
    </submittedName>
</protein>
<dbReference type="RefSeq" id="WP_382404544.1">
    <property type="nucleotide sequence ID" value="NZ_JBHSWH010000001.1"/>
</dbReference>
<evidence type="ECO:0000313" key="2">
    <source>
        <dbReference type="Proteomes" id="UP001596298"/>
    </source>
</evidence>
<dbReference type="EMBL" id="JBHSWH010000001">
    <property type="protein sequence ID" value="MFC6707882.1"/>
    <property type="molecule type" value="Genomic_DNA"/>
</dbReference>
<keyword evidence="2" id="KW-1185">Reference proteome</keyword>
<reference evidence="2" key="1">
    <citation type="journal article" date="2019" name="Int. J. Syst. Evol. Microbiol.">
        <title>The Global Catalogue of Microorganisms (GCM) 10K type strain sequencing project: providing services to taxonomists for standard genome sequencing and annotation.</title>
        <authorList>
            <consortium name="The Broad Institute Genomics Platform"/>
            <consortium name="The Broad Institute Genome Sequencing Center for Infectious Disease"/>
            <person name="Wu L."/>
            <person name="Ma J."/>
        </authorList>
    </citation>
    <scope>NUCLEOTIDE SEQUENCE [LARGE SCALE GENOMIC DNA]</scope>
    <source>
        <strain evidence="2">CCUG 58127</strain>
    </source>
</reference>
<proteinExistence type="predicted"/>
<dbReference type="Proteomes" id="UP001596298">
    <property type="component" value="Unassembled WGS sequence"/>
</dbReference>
<sequence>MTTSPDTELLARYAVPEHLELGPSEQLRERGTGVRSHLADGRGVAWLVPDALVGRAAIDAELATQRVPGKVAKRARSTDPAVVWPRWTQCEVTAKLLDLPVLSWLEWPGLIVPGEFARQVRFEQVRLDDVLVCCGLRKGARPHDQ</sequence>
<comment type="caution">
    <text evidence="1">The sequence shown here is derived from an EMBL/GenBank/DDBJ whole genome shotgun (WGS) entry which is preliminary data.</text>
</comment>